<protein>
    <submittedName>
        <fullName evidence="2">Uncharacterized protein</fullName>
    </submittedName>
</protein>
<keyword evidence="3" id="KW-1185">Reference proteome</keyword>
<evidence type="ECO:0000256" key="1">
    <source>
        <dbReference type="SAM" id="MobiDB-lite"/>
    </source>
</evidence>
<dbReference type="EMBL" id="BAAABL010000017">
    <property type="protein sequence ID" value="GAA0291545.1"/>
    <property type="molecule type" value="Genomic_DNA"/>
</dbReference>
<feature type="compositionally biased region" description="Basic and acidic residues" evidence="1">
    <location>
        <begin position="196"/>
        <end position="207"/>
    </location>
</feature>
<dbReference type="AlphaFoldDB" id="A0AAV3S5B8"/>
<dbReference type="Proteomes" id="UP001500837">
    <property type="component" value="Unassembled WGS sequence"/>
</dbReference>
<name>A0AAV3S5B8_9EURY</name>
<comment type="caution">
    <text evidence="2">The sequence shown here is derived from an EMBL/GenBank/DDBJ whole genome shotgun (WGS) entry which is preliminary data.</text>
</comment>
<evidence type="ECO:0000313" key="3">
    <source>
        <dbReference type="Proteomes" id="UP001500837"/>
    </source>
</evidence>
<reference evidence="2 3" key="1">
    <citation type="journal article" date="2019" name="Int. J. Syst. Evol. Microbiol.">
        <title>The Global Catalogue of Microorganisms (GCM) 10K type strain sequencing project: providing services to taxonomists for standard genome sequencing and annotation.</title>
        <authorList>
            <consortium name="The Broad Institute Genomics Platform"/>
            <consortium name="The Broad Institute Genome Sequencing Center for Infectious Disease"/>
            <person name="Wu L."/>
            <person name="Ma J."/>
        </authorList>
    </citation>
    <scope>NUCLEOTIDE SEQUENCE [LARGE SCALE GENOMIC DNA]</scope>
    <source>
        <strain evidence="2 3">JCM 16330</strain>
    </source>
</reference>
<proteinExistence type="predicted"/>
<dbReference type="RefSeq" id="WP_211313359.1">
    <property type="nucleotide sequence ID" value="NZ_BAAABL010000017.1"/>
</dbReference>
<gene>
    <name evidence="2" type="ORF">GCM10009066_02560</name>
</gene>
<evidence type="ECO:0000313" key="2">
    <source>
        <dbReference type="EMBL" id="GAA0291545.1"/>
    </source>
</evidence>
<sequence>MVPTPSTPSRRALLTGISTGLATALAGCSASDLHQSPPEDGTLVTDYVAAKTRSPTDQPVVASREDEAAGGEATTTTDLLSFHVIESENAAEALKFAEDATGVAAVRRLVAETTYSDESVLLYQTRIGECYRFQLNYVTKDIEGDPRIDFCRVVRDATFDCERDARNYVAAFVRLPFPADEYSGFSTSSGGSCDPIPDRYQNESDAT</sequence>
<feature type="region of interest" description="Disordered" evidence="1">
    <location>
        <begin position="185"/>
        <end position="207"/>
    </location>
</feature>
<accession>A0AAV3S5B8</accession>
<organism evidence="2 3">
    <name type="scientific">Halarchaeum salinum</name>
    <dbReference type="NCBI Taxonomy" id="489912"/>
    <lineage>
        <taxon>Archaea</taxon>
        <taxon>Methanobacteriati</taxon>
        <taxon>Methanobacteriota</taxon>
        <taxon>Stenosarchaea group</taxon>
        <taxon>Halobacteria</taxon>
        <taxon>Halobacteriales</taxon>
        <taxon>Halobacteriaceae</taxon>
    </lineage>
</organism>